<accession>A0A5P1FU54</accession>
<comment type="similarity">
    <text evidence="3 7">Belongs to the PRA1 family.</text>
</comment>
<proteinExistence type="inferred from homology"/>
<dbReference type="AlphaFoldDB" id="A0A5P1FU54"/>
<dbReference type="Proteomes" id="UP000243459">
    <property type="component" value="Chromosome 1"/>
</dbReference>
<evidence type="ECO:0000256" key="7">
    <source>
        <dbReference type="RuleBase" id="RU363107"/>
    </source>
</evidence>
<keyword evidence="7" id="KW-0813">Transport</keyword>
<keyword evidence="6 7" id="KW-0472">Membrane</keyword>
<reference evidence="9" key="1">
    <citation type="journal article" date="2017" name="Nat. Commun.">
        <title>The asparagus genome sheds light on the origin and evolution of a young Y chromosome.</title>
        <authorList>
            <person name="Harkess A."/>
            <person name="Zhou J."/>
            <person name="Xu C."/>
            <person name="Bowers J.E."/>
            <person name="Van der Hulst R."/>
            <person name="Ayyampalayam S."/>
            <person name="Mercati F."/>
            <person name="Riccardi P."/>
            <person name="McKain M.R."/>
            <person name="Kakrana A."/>
            <person name="Tang H."/>
            <person name="Ray J."/>
            <person name="Groenendijk J."/>
            <person name="Arikit S."/>
            <person name="Mathioni S.M."/>
            <person name="Nakano M."/>
            <person name="Shan H."/>
            <person name="Telgmann-Rauber A."/>
            <person name="Kanno A."/>
            <person name="Yue Z."/>
            <person name="Chen H."/>
            <person name="Li W."/>
            <person name="Chen Y."/>
            <person name="Xu X."/>
            <person name="Zhang Y."/>
            <person name="Luo S."/>
            <person name="Chen H."/>
            <person name="Gao J."/>
            <person name="Mao Z."/>
            <person name="Pires J.C."/>
            <person name="Luo M."/>
            <person name="Kudrna D."/>
            <person name="Wing R.A."/>
            <person name="Meyers B.C."/>
            <person name="Yi K."/>
            <person name="Kong H."/>
            <person name="Lavrijsen P."/>
            <person name="Sunseri F."/>
            <person name="Falavigna A."/>
            <person name="Ye Y."/>
            <person name="Leebens-Mack J.H."/>
            <person name="Chen G."/>
        </authorList>
    </citation>
    <scope>NUCLEOTIDE SEQUENCE [LARGE SCALE GENOMIC DNA]</scope>
    <source>
        <strain evidence="9">cv. DH0086</strain>
    </source>
</reference>
<evidence type="ECO:0000313" key="8">
    <source>
        <dbReference type="EMBL" id="ONK80957.1"/>
    </source>
</evidence>
<evidence type="ECO:0000256" key="3">
    <source>
        <dbReference type="ARBA" id="ARBA00006483"/>
    </source>
</evidence>
<evidence type="ECO:0000256" key="1">
    <source>
        <dbReference type="ARBA" id="ARBA00002501"/>
    </source>
</evidence>
<protein>
    <recommendedName>
        <fullName evidence="7">PRA1 family protein</fullName>
    </recommendedName>
</protein>
<dbReference type="GO" id="GO:0005783">
    <property type="term" value="C:endoplasmic reticulum"/>
    <property type="evidence" value="ECO:0007669"/>
    <property type="project" value="UniProtKB-ARBA"/>
</dbReference>
<feature type="transmembrane region" description="Helical" evidence="7">
    <location>
        <begin position="38"/>
        <end position="65"/>
    </location>
</feature>
<evidence type="ECO:0000256" key="6">
    <source>
        <dbReference type="ARBA" id="ARBA00023136"/>
    </source>
</evidence>
<name>A0A5P1FU54_ASPOF</name>
<dbReference type="GO" id="GO:0016020">
    <property type="term" value="C:membrane"/>
    <property type="evidence" value="ECO:0007669"/>
    <property type="project" value="UniProtKB-SubCell"/>
</dbReference>
<keyword evidence="5 7" id="KW-1133">Transmembrane helix</keyword>
<evidence type="ECO:0000313" key="9">
    <source>
        <dbReference type="Proteomes" id="UP000243459"/>
    </source>
</evidence>
<organism evidence="8 9">
    <name type="scientific">Asparagus officinalis</name>
    <name type="common">Garden asparagus</name>
    <dbReference type="NCBI Taxonomy" id="4686"/>
    <lineage>
        <taxon>Eukaryota</taxon>
        <taxon>Viridiplantae</taxon>
        <taxon>Streptophyta</taxon>
        <taxon>Embryophyta</taxon>
        <taxon>Tracheophyta</taxon>
        <taxon>Spermatophyta</taxon>
        <taxon>Magnoliopsida</taxon>
        <taxon>Liliopsida</taxon>
        <taxon>Asparagales</taxon>
        <taxon>Asparagaceae</taxon>
        <taxon>Asparagoideae</taxon>
        <taxon>Asparagus</taxon>
    </lineage>
</organism>
<dbReference type="GO" id="GO:0016192">
    <property type="term" value="P:vesicle-mediated transport"/>
    <property type="evidence" value="ECO:0007669"/>
    <property type="project" value="UniProtKB-ARBA"/>
</dbReference>
<evidence type="ECO:0000256" key="4">
    <source>
        <dbReference type="ARBA" id="ARBA00022692"/>
    </source>
</evidence>
<feature type="transmembrane region" description="Helical" evidence="7">
    <location>
        <begin position="77"/>
        <end position="98"/>
    </location>
</feature>
<gene>
    <name evidence="8" type="ORF">A4U43_C01F23700</name>
</gene>
<evidence type="ECO:0000256" key="5">
    <source>
        <dbReference type="ARBA" id="ARBA00022989"/>
    </source>
</evidence>
<dbReference type="EMBL" id="CM007381">
    <property type="protein sequence ID" value="ONK80957.1"/>
    <property type="molecule type" value="Genomic_DNA"/>
</dbReference>
<comment type="subcellular location">
    <subcellularLocation>
        <location evidence="2 7">Membrane</location>
        <topology evidence="2 7">Multi-pass membrane protein</topology>
    </subcellularLocation>
</comment>
<dbReference type="InterPro" id="IPR004895">
    <property type="entry name" value="Prenylated_rab_accept_PRA1"/>
</dbReference>
<keyword evidence="4 7" id="KW-0812">Transmembrane</keyword>
<sequence length="105" mass="11106">MAAWLLPLLPAGRAACDRLAVIGDKAVLVELSVVTLVLLLLTKATLNILVSLAVGVLVVVVHAAGEEDGRFVPMDCVFWRVLILMRGVLLDGGSWVGLFSDVGLN</sequence>
<dbReference type="Gramene" id="ONK80957">
    <property type="protein sequence ID" value="ONK80957"/>
    <property type="gene ID" value="A4U43_C01F23700"/>
</dbReference>
<keyword evidence="9" id="KW-1185">Reference proteome</keyword>
<comment type="function">
    <text evidence="1 7">May be involved in both secretory and endocytic intracellular trafficking in the endosomal/prevacuolar compartments.</text>
</comment>
<evidence type="ECO:0000256" key="2">
    <source>
        <dbReference type="ARBA" id="ARBA00004141"/>
    </source>
</evidence>
<dbReference type="Pfam" id="PF03208">
    <property type="entry name" value="PRA1"/>
    <property type="match status" value="1"/>
</dbReference>